<evidence type="ECO:0000259" key="4">
    <source>
        <dbReference type="Pfam" id="PF00535"/>
    </source>
</evidence>
<reference evidence="5" key="1">
    <citation type="journal article" date="2015" name="Proc. Natl. Acad. Sci. U.S.A.">
        <title>Bacterial clade with the ribosomal RNA operon on a small plasmid rather than the chromosome.</title>
        <authorList>
            <person name="Anda M."/>
            <person name="Ohtsubo Y."/>
            <person name="Okubo T."/>
            <person name="Sugawara M."/>
            <person name="Nagata Y."/>
            <person name="Tsuda M."/>
            <person name="Minamisawa K."/>
            <person name="Mitsui H."/>
        </authorList>
    </citation>
    <scope>NUCLEOTIDE SEQUENCE</scope>
    <source>
        <strain evidence="5">DSM 15513</strain>
    </source>
</reference>
<evidence type="ECO:0000256" key="1">
    <source>
        <dbReference type="ARBA" id="ARBA00006739"/>
    </source>
</evidence>
<evidence type="ECO:0000313" key="5">
    <source>
        <dbReference type="EMBL" id="BAT31372.1"/>
    </source>
</evidence>
<dbReference type="AlphaFoldDB" id="A0A0P0ZAR9"/>
<dbReference type="SUPFAM" id="SSF53448">
    <property type="entry name" value="Nucleotide-diphospho-sugar transferases"/>
    <property type="match status" value="1"/>
</dbReference>
<keyword evidence="2" id="KW-0328">Glycosyltransferase</keyword>
<accession>A0A0P0ZAR9</accession>
<dbReference type="PANTHER" id="PTHR43179:SF12">
    <property type="entry name" value="GALACTOFURANOSYLTRANSFERASE GLFT2"/>
    <property type="match status" value="1"/>
</dbReference>
<dbReference type="InterPro" id="IPR001173">
    <property type="entry name" value="Glyco_trans_2-like"/>
</dbReference>
<name>A0A0P0ZAR9_9HYPH</name>
<dbReference type="OrthoDB" id="6116224at2"/>
<evidence type="ECO:0000256" key="2">
    <source>
        <dbReference type="ARBA" id="ARBA00022676"/>
    </source>
</evidence>
<dbReference type="CDD" id="cd00761">
    <property type="entry name" value="Glyco_tranf_GTA_type"/>
    <property type="match status" value="1"/>
</dbReference>
<dbReference type="EMBL" id="LC066397">
    <property type="protein sequence ID" value="BAT31372.1"/>
    <property type="molecule type" value="Genomic_DNA"/>
</dbReference>
<organism evidence="5">
    <name type="scientific">Fulvimarina pelagi</name>
    <dbReference type="NCBI Taxonomy" id="217511"/>
    <lineage>
        <taxon>Bacteria</taxon>
        <taxon>Pseudomonadati</taxon>
        <taxon>Pseudomonadota</taxon>
        <taxon>Alphaproteobacteria</taxon>
        <taxon>Hyphomicrobiales</taxon>
        <taxon>Aurantimonadaceae</taxon>
        <taxon>Fulvimarina</taxon>
    </lineage>
</organism>
<dbReference type="GO" id="GO:0016757">
    <property type="term" value="F:glycosyltransferase activity"/>
    <property type="evidence" value="ECO:0007669"/>
    <property type="project" value="UniProtKB-KW"/>
</dbReference>
<sequence length="325" mass="35950">MNPNISVRYVAESKAPIEAVVILPTFRRPDHLVQTLDSLSVQTSDIRFAIIVMENDDEGLEGLAAATKWFAAHPAQEGVALIAHERGNCSAYNAGIETALHHYPDFSHLLIIDDDELASPKWLSRLLAASADLDADMVGAPQIPVFEDEGGRRWSKHPVFIPHYRTTGRVPILYSSGNVAIRRRVLEAMGPEWLDTTFNFIGGGDADFYTRCKARGFSFGWCAEAHVRESMPARRTQASWINARSVRNGAISAIIERRHGQGLGARVKRHARNIALLAAAPLRSAKLAFETRSPAIGMYHVQVAAGRFLAEFGQVAEQYRQPEKN</sequence>
<dbReference type="PANTHER" id="PTHR43179">
    <property type="entry name" value="RHAMNOSYLTRANSFERASE WBBL"/>
    <property type="match status" value="1"/>
</dbReference>
<dbReference type="InterPro" id="IPR029044">
    <property type="entry name" value="Nucleotide-diphossugar_trans"/>
</dbReference>
<feature type="domain" description="Glycosyltransferase 2-like" evidence="4">
    <location>
        <begin position="21"/>
        <end position="187"/>
    </location>
</feature>
<protein>
    <submittedName>
        <fullName evidence="5">UDP-hexose transferase</fullName>
    </submittedName>
</protein>
<evidence type="ECO:0000256" key="3">
    <source>
        <dbReference type="ARBA" id="ARBA00022679"/>
    </source>
</evidence>
<keyword evidence="3 5" id="KW-0808">Transferase</keyword>
<comment type="similarity">
    <text evidence="1">Belongs to the glycosyltransferase 2 family.</text>
</comment>
<dbReference type="Gene3D" id="3.90.550.10">
    <property type="entry name" value="Spore Coat Polysaccharide Biosynthesis Protein SpsA, Chain A"/>
    <property type="match status" value="1"/>
</dbReference>
<proteinExistence type="inferred from homology"/>
<dbReference type="Pfam" id="PF00535">
    <property type="entry name" value="Glycos_transf_2"/>
    <property type="match status" value="1"/>
</dbReference>